<gene>
    <name evidence="9" type="ORF">RHODO2019_02615</name>
</gene>
<evidence type="ECO:0000313" key="10">
    <source>
        <dbReference type="Proteomes" id="UP001164965"/>
    </source>
</evidence>
<evidence type="ECO:0000256" key="3">
    <source>
        <dbReference type="ARBA" id="ARBA00022679"/>
    </source>
</evidence>
<dbReference type="PANTHER" id="PTHR43289">
    <property type="entry name" value="MITOGEN-ACTIVATED PROTEIN KINASE KINASE KINASE 20-RELATED"/>
    <property type="match status" value="1"/>
</dbReference>
<dbReference type="RefSeq" id="WP_265383495.1">
    <property type="nucleotide sequence ID" value="NZ_CP110615.1"/>
</dbReference>
<dbReference type="EMBL" id="CP110615">
    <property type="protein sequence ID" value="UZJ25390.1"/>
    <property type="molecule type" value="Genomic_DNA"/>
</dbReference>
<organism evidence="9 10">
    <name type="scientific">Rhodococcus antarcticus</name>
    <dbReference type="NCBI Taxonomy" id="2987751"/>
    <lineage>
        <taxon>Bacteria</taxon>
        <taxon>Bacillati</taxon>
        <taxon>Actinomycetota</taxon>
        <taxon>Actinomycetes</taxon>
        <taxon>Mycobacteriales</taxon>
        <taxon>Nocardiaceae</taxon>
        <taxon>Rhodococcus</taxon>
    </lineage>
</organism>
<keyword evidence="5 9" id="KW-0418">Kinase</keyword>
<dbReference type="GO" id="GO:0004674">
    <property type="term" value="F:protein serine/threonine kinase activity"/>
    <property type="evidence" value="ECO:0007669"/>
    <property type="project" value="UniProtKB-KW"/>
</dbReference>
<dbReference type="EC" id="2.7.11.1" evidence="1"/>
<evidence type="ECO:0000256" key="5">
    <source>
        <dbReference type="ARBA" id="ARBA00022777"/>
    </source>
</evidence>
<dbReference type="PROSITE" id="PS50011">
    <property type="entry name" value="PROTEIN_KINASE_DOM"/>
    <property type="match status" value="1"/>
</dbReference>
<feature type="domain" description="Protein kinase" evidence="8">
    <location>
        <begin position="20"/>
        <end position="282"/>
    </location>
</feature>
<sequence>MDADALLDDVAPGRLVAQRYRLRSPVGHGAAGAAWLATDEDRDRDVTVQRLRSTAGLAPGVAEQQRGRSVLHGRTAAQLRDDHAVAVLDVAVDDGDPWLVTEHLPGRDLADVVASSHVLPVAQVAQIGAQVADAMVSAHAAGILHRGITPATVLVGQGGDTDGMVRITDLGLDRERDELAVTDPGLLRGTPAYLAPEVARGQEPTPASDVHALGATLFACLEGTPPYGLDDDAEVLRHRVATGRHRTPTRAVVLEPVLLGMLDADPARRPTMAAVRDELASIAAGRRRQPADVLTARTHLTPISFAVVGIAAGVRAAAAADGGRTADPTAAAAADASADTTELVAAGPDTTELVAAPAAVAAHGRRRTVLRRPAAVAAAVAAVTVAAAAAYLVARASSPAPAAGASTSTATTAPATSAVAPLTAAESEQAVRTLVSRLPADPAGALASAGPVLRAVGVAALRDYLAGVTAVALQKVVAQDGGTVSAGLVLTLSDGTTRTEQVTFTVTRPVSTTPAAASALVVDSVPLAALVSAGPPPTNPATPTTTRVTNAPTTRARATTTTVAPVAPVAPPVRSTAPAPAPATTGPTTGPTTTVAPTTPTTAGPPAPTSSTAPTTTAGVATSAS</sequence>
<dbReference type="Proteomes" id="UP001164965">
    <property type="component" value="Chromosome"/>
</dbReference>
<keyword evidence="2 9" id="KW-0723">Serine/threonine-protein kinase</keyword>
<keyword evidence="10" id="KW-1185">Reference proteome</keyword>
<dbReference type="InterPro" id="IPR011009">
    <property type="entry name" value="Kinase-like_dom_sf"/>
</dbReference>
<proteinExistence type="predicted"/>
<evidence type="ECO:0000256" key="7">
    <source>
        <dbReference type="SAM" id="MobiDB-lite"/>
    </source>
</evidence>
<feature type="region of interest" description="Disordered" evidence="7">
    <location>
        <begin position="533"/>
        <end position="625"/>
    </location>
</feature>
<accession>A0ABY6P149</accession>
<evidence type="ECO:0000259" key="8">
    <source>
        <dbReference type="PROSITE" id="PS50011"/>
    </source>
</evidence>
<reference evidence="9" key="1">
    <citation type="submission" date="2022-10" db="EMBL/GenBank/DDBJ databases">
        <title>Rhodococcus sp.75.</title>
        <authorList>
            <person name="Sun M."/>
        </authorList>
    </citation>
    <scope>NUCLEOTIDE SEQUENCE</scope>
    <source>
        <strain evidence="9">75</strain>
    </source>
</reference>
<dbReference type="PANTHER" id="PTHR43289:SF6">
    <property type="entry name" value="SERINE_THREONINE-PROTEIN KINASE NEKL-3"/>
    <property type="match status" value="1"/>
</dbReference>
<feature type="compositionally biased region" description="Low complexity" evidence="7">
    <location>
        <begin position="609"/>
        <end position="625"/>
    </location>
</feature>
<dbReference type="CDD" id="cd14014">
    <property type="entry name" value="STKc_PknB_like"/>
    <property type="match status" value="1"/>
</dbReference>
<dbReference type="Pfam" id="PF00069">
    <property type="entry name" value="Pkinase"/>
    <property type="match status" value="1"/>
</dbReference>
<keyword evidence="6" id="KW-0067">ATP-binding</keyword>
<dbReference type="Gene3D" id="3.30.200.20">
    <property type="entry name" value="Phosphorylase Kinase, domain 1"/>
    <property type="match status" value="1"/>
</dbReference>
<dbReference type="Gene3D" id="1.10.510.10">
    <property type="entry name" value="Transferase(Phosphotransferase) domain 1"/>
    <property type="match status" value="1"/>
</dbReference>
<evidence type="ECO:0000256" key="1">
    <source>
        <dbReference type="ARBA" id="ARBA00012513"/>
    </source>
</evidence>
<keyword evidence="3" id="KW-0808">Transferase</keyword>
<name>A0ABY6P149_9NOCA</name>
<evidence type="ECO:0000256" key="4">
    <source>
        <dbReference type="ARBA" id="ARBA00022741"/>
    </source>
</evidence>
<keyword evidence="4" id="KW-0547">Nucleotide-binding</keyword>
<dbReference type="SUPFAM" id="SSF56112">
    <property type="entry name" value="Protein kinase-like (PK-like)"/>
    <property type="match status" value="1"/>
</dbReference>
<feature type="compositionally biased region" description="Low complexity" evidence="7">
    <location>
        <begin position="541"/>
        <end position="602"/>
    </location>
</feature>
<evidence type="ECO:0000256" key="6">
    <source>
        <dbReference type="ARBA" id="ARBA00022840"/>
    </source>
</evidence>
<evidence type="ECO:0000256" key="2">
    <source>
        <dbReference type="ARBA" id="ARBA00022527"/>
    </source>
</evidence>
<dbReference type="InterPro" id="IPR000719">
    <property type="entry name" value="Prot_kinase_dom"/>
</dbReference>
<protein>
    <recommendedName>
        <fullName evidence="1">non-specific serine/threonine protein kinase</fullName>
        <ecNumber evidence="1">2.7.11.1</ecNumber>
    </recommendedName>
</protein>
<evidence type="ECO:0000313" key="9">
    <source>
        <dbReference type="EMBL" id="UZJ25390.1"/>
    </source>
</evidence>